<name>A0ABT6RJK3_9BACT</name>
<sequence length="648" mass="70571">MYGEKITYDANGNIKSYDRDGNKAGSDLAMDRLTYNYIDGTNKLDHINDAVADDTYTADIDSQAAGNYTYDAIGNMTKDTKGGVDRIEWTVYGKVKRVTKSNNITVDYTYDAAGNRISKTLSGSGMTNDPETTWYVRDAQGNMLTTYTIKQNSIVAADQSIYGSSRLGVINRNLILNSSLEIASSTLPGIGSVYADEMIRGKRQYELTNHLGNVLATLSDKKKSHTTNGTTIDYYEPIVLTAQDYYVFGMTMPGRGANGDGASSGGSTGGGNTNLPADLTVTTRTGNTPADYQATNSITFDGEFTSADGDEFVAEIVPSGSGGNGTGSGDGSIMGTAYDRGQNGQLKSTEIDPGGNIYTAEYWEYDSRIGRRWNLDPKPTEGVSEYSAFNNNPIFNSDPLGDTTGRENLRINESAQLPYYPFWGQSAKNKVVNGVNNAFSLLWNSTLGALGNGGVGLWNKTVVDQKDGTDLLFDAMNSSDDYYKYVTQTPLKQQWADMKRDALDLRTYEPAVGVLIGGFTASKTLFGEARLTPSRSLGGIDDLPAVMKQTPLKNLSGDIEATAQTARTHPYGTNGRAWRRVPTNFQEVQAMADAQSGMGRRLPLTLKDPRYLGWEKWHYSIGPKGAKTVVHYIKNPTTGFLTDFKFKD</sequence>
<keyword evidence="2" id="KW-1185">Reference proteome</keyword>
<accession>A0ABT6RJK3</accession>
<evidence type="ECO:0000313" key="1">
    <source>
        <dbReference type="EMBL" id="MDI3322743.1"/>
    </source>
</evidence>
<dbReference type="Proteomes" id="UP001226434">
    <property type="component" value="Unassembled WGS sequence"/>
</dbReference>
<protein>
    <recommendedName>
        <fullName evidence="3">RHS repeat-associated core domain-containing protein</fullName>
    </recommendedName>
</protein>
<evidence type="ECO:0008006" key="3">
    <source>
        <dbReference type="Google" id="ProtNLM"/>
    </source>
</evidence>
<reference evidence="1 2" key="1">
    <citation type="submission" date="2023-05" db="EMBL/GenBank/DDBJ databases">
        <title>Genome sequence of Pinibacter sp. MAH-24.</title>
        <authorList>
            <person name="Huq M.A."/>
        </authorList>
    </citation>
    <scope>NUCLEOTIDE SEQUENCE [LARGE SCALE GENOMIC DNA]</scope>
    <source>
        <strain evidence="1 2">MAH-24</strain>
    </source>
</reference>
<evidence type="ECO:0000313" key="2">
    <source>
        <dbReference type="Proteomes" id="UP001226434"/>
    </source>
</evidence>
<proteinExistence type="predicted"/>
<dbReference type="Gene3D" id="2.180.10.10">
    <property type="entry name" value="RHS repeat-associated core"/>
    <property type="match status" value="1"/>
</dbReference>
<dbReference type="RefSeq" id="WP_282336895.1">
    <property type="nucleotide sequence ID" value="NZ_JASBRG010000012.1"/>
</dbReference>
<organism evidence="1 2">
    <name type="scientific">Pinibacter soli</name>
    <dbReference type="NCBI Taxonomy" id="3044211"/>
    <lineage>
        <taxon>Bacteria</taxon>
        <taxon>Pseudomonadati</taxon>
        <taxon>Bacteroidota</taxon>
        <taxon>Chitinophagia</taxon>
        <taxon>Chitinophagales</taxon>
        <taxon>Chitinophagaceae</taxon>
        <taxon>Pinibacter</taxon>
    </lineage>
</organism>
<gene>
    <name evidence="1" type="ORF">QJ048_23365</name>
</gene>
<dbReference type="EMBL" id="JASBRG010000012">
    <property type="protein sequence ID" value="MDI3322743.1"/>
    <property type="molecule type" value="Genomic_DNA"/>
</dbReference>
<comment type="caution">
    <text evidence="1">The sequence shown here is derived from an EMBL/GenBank/DDBJ whole genome shotgun (WGS) entry which is preliminary data.</text>
</comment>